<keyword evidence="5" id="KW-0288">FMN</keyword>
<dbReference type="PROSITE" id="PS51349">
    <property type="entry name" value="FMN_HYDROXY_ACID_DH_2"/>
    <property type="match status" value="1"/>
</dbReference>
<dbReference type="Gene3D" id="3.20.20.70">
    <property type="entry name" value="Aldolase class I"/>
    <property type="match status" value="2"/>
</dbReference>
<feature type="compositionally biased region" description="Basic and acidic residues" evidence="8">
    <location>
        <begin position="8"/>
        <end position="23"/>
    </location>
</feature>
<comment type="catalytic activity">
    <reaction evidence="7">
        <text>glycolate + O2 = glyoxylate + H2O2</text>
        <dbReference type="Rhea" id="RHEA:25311"/>
        <dbReference type="ChEBI" id="CHEBI:15379"/>
        <dbReference type="ChEBI" id="CHEBI:16240"/>
        <dbReference type="ChEBI" id="CHEBI:29805"/>
        <dbReference type="ChEBI" id="CHEBI:36655"/>
        <dbReference type="EC" id="1.1.3.15"/>
    </reaction>
    <physiologicalReaction direction="left-to-right" evidence="7">
        <dbReference type="Rhea" id="RHEA:25312"/>
    </physiologicalReaction>
</comment>
<dbReference type="InterPro" id="IPR037396">
    <property type="entry name" value="FMN_HAD"/>
</dbReference>
<reference evidence="10" key="1">
    <citation type="submission" date="2022-05" db="EMBL/GenBank/DDBJ databases">
        <title>The Musa troglodytarum L. genome provides insights into the mechanism of non-climacteric behaviour and enrichment of carotenoids.</title>
        <authorList>
            <person name="Wang J."/>
        </authorList>
    </citation>
    <scope>NUCLEOTIDE SEQUENCE</scope>
    <source>
        <tissue evidence="10">Leaf</tissue>
    </source>
</reference>
<sequence length="280" mass="31171">MLRLWGTDAERGMQHRREKRRERNASLKGCSTVGCLAPAWEEEGVLAQQMQQRRISDAVFKVSVPVQQEKALLGFRPRVLIDVSKILSSWTTSSIEEVASAGPGIQFFELYVYKDRHVVAQLVRRAERAGFKAVPLTVNIPRLGLREADIKNRMSNGCRHSLLCPFLCKESLLQRTRDLPFKLVQLVVKAAQGHVPVFLDGGTRRGTDVFEALASGASGVFKVQMQIARPVAFAGVRKVLQKLRDGFEPTMALSGCTSPREITRSHIVTEADSHLPASRL</sequence>
<dbReference type="Proteomes" id="UP001055439">
    <property type="component" value="Chromosome 4"/>
</dbReference>
<organism evidence="10 11">
    <name type="scientific">Musa troglodytarum</name>
    <name type="common">fe'i banana</name>
    <dbReference type="NCBI Taxonomy" id="320322"/>
    <lineage>
        <taxon>Eukaryota</taxon>
        <taxon>Viridiplantae</taxon>
        <taxon>Streptophyta</taxon>
        <taxon>Embryophyta</taxon>
        <taxon>Tracheophyta</taxon>
        <taxon>Spermatophyta</taxon>
        <taxon>Magnoliopsida</taxon>
        <taxon>Liliopsida</taxon>
        <taxon>Zingiberales</taxon>
        <taxon>Musaceae</taxon>
        <taxon>Musa</taxon>
    </lineage>
</organism>
<evidence type="ECO:0000256" key="3">
    <source>
        <dbReference type="ARBA" id="ARBA00022594"/>
    </source>
</evidence>
<accession>A0A9E7FM72</accession>
<name>A0A9E7FM72_9LILI</name>
<keyword evidence="4" id="KW-0285">Flavoprotein</keyword>
<dbReference type="AlphaFoldDB" id="A0A9E7FM72"/>
<evidence type="ECO:0000256" key="4">
    <source>
        <dbReference type="ARBA" id="ARBA00022630"/>
    </source>
</evidence>
<evidence type="ECO:0000313" key="11">
    <source>
        <dbReference type="Proteomes" id="UP001055439"/>
    </source>
</evidence>
<gene>
    <name evidence="10" type="ORF">MUK42_35281</name>
</gene>
<keyword evidence="11" id="KW-1185">Reference proteome</keyword>
<dbReference type="PANTHER" id="PTHR10578">
    <property type="entry name" value="S -2-HYDROXY-ACID OXIDASE-RELATED"/>
    <property type="match status" value="1"/>
</dbReference>
<evidence type="ECO:0000256" key="7">
    <source>
        <dbReference type="ARBA" id="ARBA00036241"/>
    </source>
</evidence>
<feature type="region of interest" description="Disordered" evidence="8">
    <location>
        <begin position="1"/>
        <end position="23"/>
    </location>
</feature>
<evidence type="ECO:0000256" key="5">
    <source>
        <dbReference type="ARBA" id="ARBA00022643"/>
    </source>
</evidence>
<keyword evidence="3" id="KW-0323">Glycolate pathway</keyword>
<dbReference type="OrthoDB" id="25826at2759"/>
<evidence type="ECO:0000256" key="2">
    <source>
        <dbReference type="ARBA" id="ARBA00004923"/>
    </source>
</evidence>
<dbReference type="GO" id="GO:0003973">
    <property type="term" value="F:(S)-2-hydroxy-acid oxidase activity"/>
    <property type="evidence" value="ECO:0007669"/>
    <property type="project" value="UniProtKB-EC"/>
</dbReference>
<proteinExistence type="predicted"/>
<evidence type="ECO:0000256" key="1">
    <source>
        <dbReference type="ARBA" id="ARBA00001917"/>
    </source>
</evidence>
<evidence type="ECO:0000256" key="6">
    <source>
        <dbReference type="ARBA" id="ARBA00023002"/>
    </source>
</evidence>
<protein>
    <submittedName>
        <fullName evidence="10">Short chain alpha-hydroxy acid oxidase</fullName>
    </submittedName>
</protein>
<dbReference type="EMBL" id="CP097506">
    <property type="protein sequence ID" value="URD97612.1"/>
    <property type="molecule type" value="Genomic_DNA"/>
</dbReference>
<dbReference type="GO" id="GO:0009854">
    <property type="term" value="P:oxidative photosynthetic carbon pathway"/>
    <property type="evidence" value="ECO:0007669"/>
    <property type="project" value="UniProtKB-KW"/>
</dbReference>
<feature type="domain" description="FMN hydroxy acid dehydrogenase" evidence="9">
    <location>
        <begin position="86"/>
        <end position="280"/>
    </location>
</feature>
<dbReference type="InterPro" id="IPR013785">
    <property type="entry name" value="Aldolase_TIM"/>
</dbReference>
<dbReference type="SUPFAM" id="SSF51395">
    <property type="entry name" value="FMN-linked oxidoreductases"/>
    <property type="match status" value="1"/>
</dbReference>
<comment type="pathway">
    <text evidence="2">Photosynthesis; photorespiration; glycine from 2-phosphoglycolate: step 2/3.</text>
</comment>
<evidence type="ECO:0000313" key="10">
    <source>
        <dbReference type="EMBL" id="URD97612.1"/>
    </source>
</evidence>
<dbReference type="PANTHER" id="PTHR10578:SF107">
    <property type="entry name" value="2-HYDROXYACID OXIDASE 1"/>
    <property type="match status" value="1"/>
</dbReference>
<dbReference type="Pfam" id="PF01070">
    <property type="entry name" value="FMN_dh"/>
    <property type="match status" value="2"/>
</dbReference>
<evidence type="ECO:0000256" key="8">
    <source>
        <dbReference type="SAM" id="MobiDB-lite"/>
    </source>
</evidence>
<evidence type="ECO:0000259" key="9">
    <source>
        <dbReference type="PROSITE" id="PS51349"/>
    </source>
</evidence>
<dbReference type="InterPro" id="IPR000262">
    <property type="entry name" value="FMN-dep_DH"/>
</dbReference>
<keyword evidence="6" id="KW-0560">Oxidoreductase</keyword>
<dbReference type="GO" id="GO:0005777">
    <property type="term" value="C:peroxisome"/>
    <property type="evidence" value="ECO:0007669"/>
    <property type="project" value="TreeGrafter"/>
</dbReference>
<comment type="cofactor">
    <cofactor evidence="1">
        <name>FMN</name>
        <dbReference type="ChEBI" id="CHEBI:58210"/>
    </cofactor>
</comment>